<keyword evidence="1" id="KW-1133">Transmembrane helix</keyword>
<sequence>MANFATHVGTAAVLGAIGATSLMFLGTVTPAVAIGLFILTIVGTMLPDVDVDHARPVRWLFTFMALAGTLLAVYITLPEAPPGWAFWRTTPRPGWQVAVAGICTFLTIRYPLAYGFQKLTVHRGVWHSLLFGSVLSLGWVTLASQGLQVTPAIAWLQGASVMVGFLIHLILDELYSVDLEGARLKRSFGTAFKLGMPDQPWVNLLLVATIAALVWWLPSPEALIDLFQQTEWARQTP</sequence>
<feature type="transmembrane region" description="Helical" evidence="1">
    <location>
        <begin position="28"/>
        <end position="47"/>
    </location>
</feature>
<keyword evidence="1" id="KW-0472">Membrane</keyword>
<dbReference type="AlphaFoldDB" id="A0A1E2VBL1"/>
<dbReference type="InterPro" id="IPR007404">
    <property type="entry name" value="YdjM-like"/>
</dbReference>
<gene>
    <name evidence="2" type="ORF">BFW38_13335</name>
</gene>
<comment type="caution">
    <text evidence="2">The sequence shown here is derived from an EMBL/GenBank/DDBJ whole genome shotgun (WGS) entry which is preliminary data.</text>
</comment>
<feature type="transmembrane region" description="Helical" evidence="1">
    <location>
        <begin position="59"/>
        <end position="77"/>
    </location>
</feature>
<feature type="transmembrane region" description="Helical" evidence="1">
    <location>
        <begin position="201"/>
        <end position="218"/>
    </location>
</feature>
<evidence type="ECO:0008006" key="4">
    <source>
        <dbReference type="Google" id="ProtNLM"/>
    </source>
</evidence>
<dbReference type="RefSeq" id="WP_068999350.1">
    <property type="nucleotide sequence ID" value="NZ_MDTQ01000001.1"/>
</dbReference>
<organism evidence="2 3">
    <name type="scientific">Terasakiispira papahanaumokuakeensis</name>
    <dbReference type="NCBI Taxonomy" id="197479"/>
    <lineage>
        <taxon>Bacteria</taxon>
        <taxon>Pseudomonadati</taxon>
        <taxon>Pseudomonadota</taxon>
        <taxon>Gammaproteobacteria</taxon>
        <taxon>Oceanospirillales</taxon>
        <taxon>Terasakiispira</taxon>
    </lineage>
</organism>
<dbReference type="Proteomes" id="UP000094291">
    <property type="component" value="Unassembled WGS sequence"/>
</dbReference>
<protein>
    <recommendedName>
        <fullName evidence="4">Metal-dependent hydrolase</fullName>
    </recommendedName>
</protein>
<evidence type="ECO:0000313" key="2">
    <source>
        <dbReference type="EMBL" id="ODC04369.1"/>
    </source>
</evidence>
<dbReference type="STRING" id="197479.BFW38_13335"/>
<dbReference type="OrthoDB" id="5295350at2"/>
<keyword evidence="3" id="KW-1185">Reference proteome</keyword>
<dbReference type="Pfam" id="PF04307">
    <property type="entry name" value="YdjM"/>
    <property type="match status" value="1"/>
</dbReference>
<evidence type="ECO:0000313" key="3">
    <source>
        <dbReference type="Proteomes" id="UP000094291"/>
    </source>
</evidence>
<dbReference type="EMBL" id="MDTQ01000001">
    <property type="protein sequence ID" value="ODC04369.1"/>
    <property type="molecule type" value="Genomic_DNA"/>
</dbReference>
<feature type="transmembrane region" description="Helical" evidence="1">
    <location>
        <begin position="153"/>
        <end position="171"/>
    </location>
</feature>
<feature type="transmembrane region" description="Helical" evidence="1">
    <location>
        <begin position="128"/>
        <end position="147"/>
    </location>
</feature>
<name>A0A1E2VBL1_9GAMM</name>
<reference evidence="2 3" key="1">
    <citation type="submission" date="2016-08" db="EMBL/GenBank/DDBJ databases">
        <authorList>
            <person name="Seilhamer J.J."/>
        </authorList>
    </citation>
    <scope>NUCLEOTIDE SEQUENCE [LARGE SCALE GENOMIC DNA]</scope>
    <source>
        <strain evidence="2 3">PH27A</strain>
    </source>
</reference>
<evidence type="ECO:0000256" key="1">
    <source>
        <dbReference type="SAM" id="Phobius"/>
    </source>
</evidence>
<accession>A0A1E2VBL1</accession>
<feature type="transmembrane region" description="Helical" evidence="1">
    <location>
        <begin position="97"/>
        <end position="116"/>
    </location>
</feature>
<proteinExistence type="predicted"/>
<keyword evidence="1" id="KW-0812">Transmembrane</keyword>